<keyword evidence="2" id="KW-0560">Oxidoreductase</keyword>
<sequence>MYGNPRDYDTFSMLRARSKSLLEECYSAFINVTEDAIKTNTKAYWSFVNNRKAKKGISASRRKDMDAVMPPVSSMTFTLNNGNKLPAVGLGTYRVRQPDVIVQAVDEALAAGYRLFDTAAVYGNEGALGDAFRKLLPKYNLEREDI</sequence>
<feature type="domain" description="NADP-dependent oxidoreductase" evidence="3">
    <location>
        <begin position="89"/>
        <end position="134"/>
    </location>
</feature>
<accession>A0A8S3X822</accession>
<dbReference type="AlphaFoldDB" id="A0A8S3X822"/>
<dbReference type="PROSITE" id="PS00798">
    <property type="entry name" value="ALDOKETO_REDUCTASE_1"/>
    <property type="match status" value="1"/>
</dbReference>
<dbReference type="PANTHER" id="PTHR43827">
    <property type="entry name" value="2,5-DIKETO-D-GLUCONIC ACID REDUCTASE"/>
    <property type="match status" value="1"/>
</dbReference>
<dbReference type="EMBL" id="CAJQZP010001011">
    <property type="protein sequence ID" value="CAG5007965.1"/>
    <property type="molecule type" value="Genomic_DNA"/>
</dbReference>
<proteinExistence type="predicted"/>
<dbReference type="Proteomes" id="UP000691718">
    <property type="component" value="Unassembled WGS sequence"/>
</dbReference>
<name>A0A8S3X822_PARAO</name>
<dbReference type="PANTHER" id="PTHR43827:SF3">
    <property type="entry name" value="NADP-DEPENDENT OXIDOREDUCTASE DOMAIN-CONTAINING PROTEIN"/>
    <property type="match status" value="1"/>
</dbReference>
<comment type="caution">
    <text evidence="4">The sequence shown here is derived from an EMBL/GenBank/DDBJ whole genome shotgun (WGS) entry which is preliminary data.</text>
</comment>
<feature type="non-terminal residue" evidence="4">
    <location>
        <position position="1"/>
    </location>
</feature>
<keyword evidence="5" id="KW-1185">Reference proteome</keyword>
<keyword evidence="1" id="KW-0521">NADP</keyword>
<dbReference type="InterPro" id="IPR020471">
    <property type="entry name" value="AKR"/>
</dbReference>
<dbReference type="InterPro" id="IPR018170">
    <property type="entry name" value="Aldo/ket_reductase_CS"/>
</dbReference>
<evidence type="ECO:0000256" key="1">
    <source>
        <dbReference type="ARBA" id="ARBA00022857"/>
    </source>
</evidence>
<protein>
    <submittedName>
        <fullName evidence="4">(apollo) hypothetical protein</fullName>
    </submittedName>
</protein>
<dbReference type="OrthoDB" id="416253at2759"/>
<reference evidence="4" key="1">
    <citation type="submission" date="2021-04" db="EMBL/GenBank/DDBJ databases">
        <authorList>
            <person name="Tunstrom K."/>
        </authorList>
    </citation>
    <scope>NUCLEOTIDE SEQUENCE</scope>
</reference>
<evidence type="ECO:0000259" key="3">
    <source>
        <dbReference type="Pfam" id="PF00248"/>
    </source>
</evidence>
<organism evidence="4 5">
    <name type="scientific">Parnassius apollo</name>
    <name type="common">Apollo butterfly</name>
    <name type="synonym">Papilio apollo</name>
    <dbReference type="NCBI Taxonomy" id="110799"/>
    <lineage>
        <taxon>Eukaryota</taxon>
        <taxon>Metazoa</taxon>
        <taxon>Ecdysozoa</taxon>
        <taxon>Arthropoda</taxon>
        <taxon>Hexapoda</taxon>
        <taxon>Insecta</taxon>
        <taxon>Pterygota</taxon>
        <taxon>Neoptera</taxon>
        <taxon>Endopterygota</taxon>
        <taxon>Lepidoptera</taxon>
        <taxon>Glossata</taxon>
        <taxon>Ditrysia</taxon>
        <taxon>Papilionoidea</taxon>
        <taxon>Papilionidae</taxon>
        <taxon>Parnassiinae</taxon>
        <taxon>Parnassini</taxon>
        <taxon>Parnassius</taxon>
        <taxon>Parnassius</taxon>
    </lineage>
</organism>
<evidence type="ECO:0000313" key="5">
    <source>
        <dbReference type="Proteomes" id="UP000691718"/>
    </source>
</evidence>
<dbReference type="GO" id="GO:0016491">
    <property type="term" value="F:oxidoreductase activity"/>
    <property type="evidence" value="ECO:0007669"/>
    <property type="project" value="UniProtKB-KW"/>
</dbReference>
<dbReference type="Pfam" id="PF00248">
    <property type="entry name" value="Aldo_ket_red"/>
    <property type="match status" value="1"/>
</dbReference>
<dbReference type="InterPro" id="IPR023210">
    <property type="entry name" value="NADP_OxRdtase_dom"/>
</dbReference>
<gene>
    <name evidence="4" type="ORF">PAPOLLO_LOCUS14985</name>
</gene>
<evidence type="ECO:0000256" key="2">
    <source>
        <dbReference type="ARBA" id="ARBA00023002"/>
    </source>
</evidence>
<evidence type="ECO:0000313" key="4">
    <source>
        <dbReference type="EMBL" id="CAG5007965.1"/>
    </source>
</evidence>